<evidence type="ECO:0000256" key="1">
    <source>
        <dbReference type="SAM" id="Phobius"/>
    </source>
</evidence>
<feature type="transmembrane region" description="Helical" evidence="1">
    <location>
        <begin position="12"/>
        <end position="34"/>
    </location>
</feature>
<protein>
    <submittedName>
        <fullName evidence="2">Uncharacterized protein</fullName>
    </submittedName>
</protein>
<evidence type="ECO:0000313" key="2">
    <source>
        <dbReference type="EMBL" id="CAD8358661.1"/>
    </source>
</evidence>
<keyword evidence="1" id="KW-0812">Transmembrane</keyword>
<keyword evidence="1" id="KW-0472">Membrane</keyword>
<reference evidence="2" key="1">
    <citation type="submission" date="2021-01" db="EMBL/GenBank/DDBJ databases">
        <authorList>
            <person name="Corre E."/>
            <person name="Pelletier E."/>
            <person name="Niang G."/>
            <person name="Scheremetjew M."/>
            <person name="Finn R."/>
            <person name="Kale V."/>
            <person name="Holt S."/>
            <person name="Cochrane G."/>
            <person name="Meng A."/>
            <person name="Brown T."/>
            <person name="Cohen L."/>
        </authorList>
    </citation>
    <scope>NUCLEOTIDE SEQUENCE</scope>
    <source>
        <strain evidence="2">CCMP3303</strain>
    </source>
</reference>
<dbReference type="AlphaFoldDB" id="A0A7S0ABE7"/>
<gene>
    <name evidence="2" type="ORF">MPOL1434_LOCUS104</name>
</gene>
<keyword evidence="1" id="KW-1133">Transmembrane helix</keyword>
<accession>A0A7S0ABE7</accession>
<name>A0A7S0ABE7_9STRA</name>
<sequence>MGADFSPVAALLPIKLLLEMFGVALVAGFGERFFTAIAKELDRRLATNEDKLLPETNGEALSRPYVLGDLTKQAIQAYTGKNKYEAGDISGTSSSDGEVGIGNTMDVLQELEECLAMERELVERLSKVTAASK</sequence>
<dbReference type="EMBL" id="HBEJ01000186">
    <property type="protein sequence ID" value="CAD8358661.1"/>
    <property type="molecule type" value="Transcribed_RNA"/>
</dbReference>
<organism evidence="2">
    <name type="scientific">Minutocellus polymorphus</name>
    <dbReference type="NCBI Taxonomy" id="265543"/>
    <lineage>
        <taxon>Eukaryota</taxon>
        <taxon>Sar</taxon>
        <taxon>Stramenopiles</taxon>
        <taxon>Ochrophyta</taxon>
        <taxon>Bacillariophyta</taxon>
        <taxon>Mediophyceae</taxon>
        <taxon>Cymatosirophycidae</taxon>
        <taxon>Cymatosirales</taxon>
        <taxon>Cymatosiraceae</taxon>
        <taxon>Minutocellus</taxon>
    </lineage>
</organism>
<proteinExistence type="predicted"/>